<dbReference type="Pfam" id="PF08125">
    <property type="entry name" value="Mannitol_dh_C"/>
    <property type="match status" value="1"/>
</dbReference>
<evidence type="ECO:0000256" key="1">
    <source>
        <dbReference type="ARBA" id="ARBA00006541"/>
    </source>
</evidence>
<evidence type="ECO:0000313" key="9">
    <source>
        <dbReference type="EMBL" id="RFA15071.1"/>
    </source>
</evidence>
<dbReference type="OrthoDB" id="271711at2"/>
<evidence type="ECO:0000256" key="3">
    <source>
        <dbReference type="ARBA" id="ARBA00016219"/>
    </source>
</evidence>
<dbReference type="EMBL" id="NBXB01000021">
    <property type="protein sequence ID" value="RFA15071.1"/>
    <property type="molecule type" value="Genomic_DNA"/>
</dbReference>
<evidence type="ECO:0000256" key="6">
    <source>
        <dbReference type="ARBA" id="ARBA00048615"/>
    </source>
</evidence>
<dbReference type="InterPro" id="IPR013328">
    <property type="entry name" value="6PGD_dom2"/>
</dbReference>
<feature type="domain" description="Mannitol dehydrogenase N-terminal" evidence="7">
    <location>
        <begin position="36"/>
        <end position="286"/>
    </location>
</feature>
<dbReference type="Gene3D" id="3.40.50.720">
    <property type="entry name" value="NAD(P)-binding Rossmann-like Domain"/>
    <property type="match status" value="1"/>
</dbReference>
<organism evidence="9 10">
    <name type="scientific">Subtercola boreus</name>
    <dbReference type="NCBI Taxonomy" id="120213"/>
    <lineage>
        <taxon>Bacteria</taxon>
        <taxon>Bacillati</taxon>
        <taxon>Actinomycetota</taxon>
        <taxon>Actinomycetes</taxon>
        <taxon>Micrococcales</taxon>
        <taxon>Microbacteriaceae</taxon>
        <taxon>Subtercola</taxon>
    </lineage>
</organism>
<keyword evidence="4" id="KW-0560">Oxidoreductase</keyword>
<reference evidence="9 10" key="1">
    <citation type="submission" date="2017-04" db="EMBL/GenBank/DDBJ databases">
        <title>Comparative genome analysis of Subtercola boreus.</title>
        <authorList>
            <person name="Cho Y.-J."/>
            <person name="Cho A."/>
            <person name="Kim O.-S."/>
            <person name="Lee J.-I."/>
        </authorList>
    </citation>
    <scope>NUCLEOTIDE SEQUENCE [LARGE SCALE GENOMIC DNA]</scope>
    <source>
        <strain evidence="9 10">P27479</strain>
    </source>
</reference>
<comment type="caution">
    <text evidence="9">The sequence shown here is derived from an EMBL/GenBank/DDBJ whole genome shotgun (WGS) entry which is preliminary data.</text>
</comment>
<keyword evidence="5" id="KW-0520">NAD</keyword>
<dbReference type="PANTHER" id="PTHR43362:SF1">
    <property type="entry name" value="MANNITOL DEHYDROGENASE 2-RELATED"/>
    <property type="match status" value="1"/>
</dbReference>
<dbReference type="Pfam" id="PF01232">
    <property type="entry name" value="Mannitol_dh"/>
    <property type="match status" value="1"/>
</dbReference>
<evidence type="ECO:0000259" key="8">
    <source>
        <dbReference type="Pfam" id="PF08125"/>
    </source>
</evidence>
<dbReference type="InterPro" id="IPR000669">
    <property type="entry name" value="Mannitol_DH"/>
</dbReference>
<dbReference type="GO" id="GO:0019594">
    <property type="term" value="P:mannitol metabolic process"/>
    <property type="evidence" value="ECO:0007669"/>
    <property type="project" value="InterPro"/>
</dbReference>
<evidence type="ECO:0000259" key="7">
    <source>
        <dbReference type="Pfam" id="PF01232"/>
    </source>
</evidence>
<dbReference type="RefSeq" id="WP_116411067.1">
    <property type="nucleotide sequence ID" value="NZ_NBXB01000021.1"/>
</dbReference>
<accession>A0A3E0VZA4</accession>
<dbReference type="InterPro" id="IPR023027">
    <property type="entry name" value="Mannitol_DH_CS"/>
</dbReference>
<dbReference type="EC" id="1.1.1.17" evidence="2"/>
<gene>
    <name evidence="9" type="ORF">B7R22_06975</name>
</gene>
<dbReference type="InterPro" id="IPR013118">
    <property type="entry name" value="Mannitol_DH_C"/>
</dbReference>
<dbReference type="SUPFAM" id="SSF48179">
    <property type="entry name" value="6-phosphogluconate dehydrogenase C-terminal domain-like"/>
    <property type="match status" value="1"/>
</dbReference>
<sequence length="500" mass="54640">MTAPTSSSIRLTGSTLARIGSRVATPAYDRASISIGVVHFGVGSFHRSHEAMFLDRFFNAGGDPSWGICGVGLLPQDARMRDVLTRQDGLYTLLLREPEGAVTARVIGSITRYLFAPDDPGKVLDTLVAPSTRIVSLTVTEAGYSVNDATGLFDATGENTRAELREGAAPVTVFGFLTEALRLRRENGTAPFTVMSCDNIPGNGRIARTALVSFARLKNPELAEWIEASVSFPSSMVDRITPTTTDEVRAEVAREYWIEDEWPVVAESFEQWVLEDSFPAGRPAFERVGVQLVTDVEPYERMKLRLLNASHQAMSYLGILAGHLFVHDALSDPALSQFVSGYMLSEATPTLHPVPGVDLAEYRRQLITRFSSPAVADTLARQVVDGSERIQKFLLPVLRDQLEAGGSIDHLALIIAGWSRFLERNDEDGRPLPVQDHRALVVVPAARAEHETPGALLDVREVFADLGENQRFRTAYLLARGRLQSGGVHYALGELGTAAQ</sequence>
<dbReference type="GO" id="GO:0008926">
    <property type="term" value="F:mannitol-1-phosphate 5-dehydrogenase activity"/>
    <property type="evidence" value="ECO:0007669"/>
    <property type="project" value="UniProtKB-EC"/>
</dbReference>
<evidence type="ECO:0000313" key="10">
    <source>
        <dbReference type="Proteomes" id="UP000256541"/>
    </source>
</evidence>
<comment type="similarity">
    <text evidence="1">Belongs to the mannitol dehydrogenase family.</text>
</comment>
<dbReference type="SUPFAM" id="SSF51735">
    <property type="entry name" value="NAD(P)-binding Rossmann-fold domains"/>
    <property type="match status" value="1"/>
</dbReference>
<dbReference type="InterPro" id="IPR008927">
    <property type="entry name" value="6-PGluconate_DH-like_C_sf"/>
</dbReference>
<proteinExistence type="inferred from homology"/>
<dbReference type="PRINTS" id="PR00084">
    <property type="entry name" value="MTLDHDRGNASE"/>
</dbReference>
<evidence type="ECO:0000256" key="5">
    <source>
        <dbReference type="ARBA" id="ARBA00023027"/>
    </source>
</evidence>
<dbReference type="Proteomes" id="UP000256541">
    <property type="component" value="Unassembled WGS sequence"/>
</dbReference>
<evidence type="ECO:0000256" key="4">
    <source>
        <dbReference type="ARBA" id="ARBA00023002"/>
    </source>
</evidence>
<dbReference type="PANTHER" id="PTHR43362">
    <property type="entry name" value="MANNITOL DEHYDROGENASE DSF1-RELATED"/>
    <property type="match status" value="1"/>
</dbReference>
<feature type="domain" description="Mannitol dehydrogenase C-terminal" evidence="8">
    <location>
        <begin position="295"/>
        <end position="473"/>
    </location>
</feature>
<name>A0A3E0VZA4_9MICO</name>
<dbReference type="Gene3D" id="1.10.1040.10">
    <property type="entry name" value="N-(1-d-carboxylethyl)-l-norvaline Dehydrogenase, domain 2"/>
    <property type="match status" value="1"/>
</dbReference>
<dbReference type="InterPro" id="IPR050988">
    <property type="entry name" value="Mannitol_DH/Oxidoreductase"/>
</dbReference>
<protein>
    <recommendedName>
        <fullName evidence="3">Mannitol-1-phosphate 5-dehydrogenase</fullName>
        <ecNumber evidence="2">1.1.1.17</ecNumber>
    </recommendedName>
</protein>
<dbReference type="InterPro" id="IPR013131">
    <property type="entry name" value="Mannitol_DH_N"/>
</dbReference>
<comment type="catalytic activity">
    <reaction evidence="6">
        <text>D-mannitol 1-phosphate + NAD(+) = beta-D-fructose 6-phosphate + NADH + H(+)</text>
        <dbReference type="Rhea" id="RHEA:19661"/>
        <dbReference type="ChEBI" id="CHEBI:15378"/>
        <dbReference type="ChEBI" id="CHEBI:57540"/>
        <dbReference type="ChEBI" id="CHEBI:57634"/>
        <dbReference type="ChEBI" id="CHEBI:57945"/>
        <dbReference type="ChEBI" id="CHEBI:61381"/>
        <dbReference type="EC" id="1.1.1.17"/>
    </reaction>
</comment>
<dbReference type="PROSITE" id="PS00974">
    <property type="entry name" value="MANNITOL_DHGENASE"/>
    <property type="match status" value="1"/>
</dbReference>
<evidence type="ECO:0000256" key="2">
    <source>
        <dbReference type="ARBA" id="ARBA00012939"/>
    </source>
</evidence>
<dbReference type="AlphaFoldDB" id="A0A3E0VZA4"/>
<dbReference type="InterPro" id="IPR036291">
    <property type="entry name" value="NAD(P)-bd_dom_sf"/>
</dbReference>